<keyword evidence="2" id="KW-1185">Reference proteome</keyword>
<evidence type="ECO:0000313" key="1">
    <source>
        <dbReference type="EMBL" id="MBA0797999.1"/>
    </source>
</evidence>
<dbReference type="Proteomes" id="UP000593560">
    <property type="component" value="Unassembled WGS sequence"/>
</dbReference>
<gene>
    <name evidence="1" type="ORF">Gohar_008638</name>
</gene>
<proteinExistence type="predicted"/>
<reference evidence="1 2" key="1">
    <citation type="journal article" date="2019" name="Genome Biol. Evol.">
        <title>Insights into the evolution of the New World diploid cottons (Gossypium, subgenus Houzingenia) based on genome sequencing.</title>
        <authorList>
            <person name="Grover C.E."/>
            <person name="Arick M.A. 2nd"/>
            <person name="Thrash A."/>
            <person name="Conover J.L."/>
            <person name="Sanders W.S."/>
            <person name="Peterson D.G."/>
            <person name="Frelichowski J.E."/>
            <person name="Scheffler J.A."/>
            <person name="Scheffler B.E."/>
            <person name="Wendel J.F."/>
        </authorList>
    </citation>
    <scope>NUCLEOTIDE SEQUENCE [LARGE SCALE GENOMIC DNA]</scope>
    <source>
        <strain evidence="1">0</strain>
        <tissue evidence="1">Leaf</tissue>
    </source>
</reference>
<sequence length="19" mass="2192">MANLWHPVKGVQIRDLGEK</sequence>
<comment type="caution">
    <text evidence="1">The sequence shown here is derived from an EMBL/GenBank/DDBJ whole genome shotgun (WGS) entry which is preliminary data.</text>
</comment>
<accession>A0A7J9GKA1</accession>
<name>A0A7J9GKA1_9ROSI</name>
<organism evidence="1 2">
    <name type="scientific">Gossypium harknessii</name>
    <dbReference type="NCBI Taxonomy" id="34285"/>
    <lineage>
        <taxon>Eukaryota</taxon>
        <taxon>Viridiplantae</taxon>
        <taxon>Streptophyta</taxon>
        <taxon>Embryophyta</taxon>
        <taxon>Tracheophyta</taxon>
        <taxon>Spermatophyta</taxon>
        <taxon>Magnoliopsida</taxon>
        <taxon>eudicotyledons</taxon>
        <taxon>Gunneridae</taxon>
        <taxon>Pentapetalae</taxon>
        <taxon>rosids</taxon>
        <taxon>malvids</taxon>
        <taxon>Malvales</taxon>
        <taxon>Malvaceae</taxon>
        <taxon>Malvoideae</taxon>
        <taxon>Gossypium</taxon>
    </lineage>
</organism>
<dbReference type="AlphaFoldDB" id="A0A7J9GKA1"/>
<dbReference type="EMBL" id="JABFAD010000005">
    <property type="protein sequence ID" value="MBA0797999.1"/>
    <property type="molecule type" value="Genomic_DNA"/>
</dbReference>
<protein>
    <submittedName>
        <fullName evidence="1">Uncharacterized protein</fullName>
    </submittedName>
</protein>
<evidence type="ECO:0000313" key="2">
    <source>
        <dbReference type="Proteomes" id="UP000593560"/>
    </source>
</evidence>
<feature type="non-terminal residue" evidence="1">
    <location>
        <position position="19"/>
    </location>
</feature>